<dbReference type="AlphaFoldDB" id="B1C0T3"/>
<gene>
    <name evidence="1" type="ORF">CLOSPI_00813</name>
</gene>
<dbReference type="RefSeq" id="WP_004609287.1">
    <property type="nucleotide sequence ID" value="NZ_CP102275.1"/>
</dbReference>
<dbReference type="SUPFAM" id="SSF47413">
    <property type="entry name" value="lambda repressor-like DNA-binding domains"/>
    <property type="match status" value="1"/>
</dbReference>
<dbReference type="InterPro" id="IPR010982">
    <property type="entry name" value="Lambda_DNA-bd_dom_sf"/>
</dbReference>
<evidence type="ECO:0000313" key="2">
    <source>
        <dbReference type="Proteomes" id="UP000004910"/>
    </source>
</evidence>
<evidence type="ECO:0008006" key="3">
    <source>
        <dbReference type="Google" id="ProtNLM"/>
    </source>
</evidence>
<evidence type="ECO:0000313" key="1">
    <source>
        <dbReference type="EMBL" id="EDS75418.1"/>
    </source>
</evidence>
<dbReference type="GO" id="GO:0003677">
    <property type="term" value="F:DNA binding"/>
    <property type="evidence" value="ECO:0007669"/>
    <property type="project" value="InterPro"/>
</dbReference>
<reference evidence="1" key="2">
    <citation type="submission" date="2014-06" db="EMBL/GenBank/DDBJ databases">
        <title>Draft genome sequence of Clostridium spiroforme (DSM 1552).</title>
        <authorList>
            <person name="Sudarsanam P."/>
            <person name="Ley R."/>
            <person name="Guruge J."/>
            <person name="Turnbaugh P.J."/>
            <person name="Mahowald M."/>
            <person name="Liep D."/>
            <person name="Gordon J."/>
        </authorList>
    </citation>
    <scope>NUCLEOTIDE SEQUENCE</scope>
    <source>
        <strain evidence="1">DSM 1552</strain>
    </source>
</reference>
<comment type="caution">
    <text evidence="1">The sequence shown here is derived from an EMBL/GenBank/DDBJ whole genome shotgun (WGS) entry which is preliminary data.</text>
</comment>
<name>B1C0T3_9FIRM</name>
<dbReference type="Gene3D" id="1.10.260.40">
    <property type="entry name" value="lambda repressor-like DNA-binding domains"/>
    <property type="match status" value="1"/>
</dbReference>
<organism evidence="1 2">
    <name type="scientific">Thomasclavelia spiroformis DSM 1552</name>
    <dbReference type="NCBI Taxonomy" id="428126"/>
    <lineage>
        <taxon>Bacteria</taxon>
        <taxon>Bacillati</taxon>
        <taxon>Bacillota</taxon>
        <taxon>Erysipelotrichia</taxon>
        <taxon>Erysipelotrichales</taxon>
        <taxon>Coprobacillaceae</taxon>
        <taxon>Thomasclavelia</taxon>
    </lineage>
</organism>
<dbReference type="STRING" id="428126.CLOSPI_00813"/>
<protein>
    <recommendedName>
        <fullName evidence="3">HTH cro/C1-type domain-containing protein</fullName>
    </recommendedName>
</protein>
<dbReference type="EMBL" id="ABIK02000006">
    <property type="protein sequence ID" value="EDS75418.1"/>
    <property type="molecule type" value="Genomic_DNA"/>
</dbReference>
<dbReference type="OrthoDB" id="1651489at2"/>
<dbReference type="Proteomes" id="UP000004910">
    <property type="component" value="Unassembled WGS sequence"/>
</dbReference>
<dbReference type="GeneID" id="94017640"/>
<reference evidence="1" key="1">
    <citation type="submission" date="2008-02" db="EMBL/GenBank/DDBJ databases">
        <authorList>
            <person name="Fulton L."/>
            <person name="Clifton S."/>
            <person name="Fulton B."/>
            <person name="Xu J."/>
            <person name="Minx P."/>
            <person name="Pepin K.H."/>
            <person name="Johnson M."/>
            <person name="Thiruvilangam P."/>
            <person name="Bhonagiri V."/>
            <person name="Nash W.E."/>
            <person name="Mardis E.R."/>
            <person name="Wilson R.K."/>
        </authorList>
    </citation>
    <scope>NUCLEOTIDE SEQUENCE [LARGE SCALE GENOMIC DNA]</scope>
    <source>
        <strain evidence="1">DSM 1552</strain>
    </source>
</reference>
<accession>B1C0T3</accession>
<dbReference type="HOGENOM" id="CLU_2786598_0_0_9"/>
<sequence>MTKIDMMLYKEIGRILKRERLNKETSLDQLVESINNIKTKSTLKRYEDGKSRIDMDVLPIICKLYAKH</sequence>
<keyword evidence="2" id="KW-1185">Reference proteome</keyword>
<proteinExistence type="predicted"/>